<keyword evidence="2" id="KW-1185">Reference proteome</keyword>
<sequence length="299" mass="32044">MKLHHTLLVLLAALSGCQAPPLKPSALQLSGLHNIMVLAVEPPPLEVDPDPIETRQPLYRQSNNWPYDQFLEKKIYRNPGGVLIAGLVSRDDAVTFPACPTADYPANDAGGLGAVAELRDNWTPTLELALETTAQLQAAGVKTVSSRHYCRLPLAASDRAANLALWRGAVRRWYEQDASPIDYLSYARDGVDAALEIGIGTYRLFNGQMSLQLLAKLVDPATGRVIGRTATEDYSAPADGTADPLDHEAEKFRQAVRETGARLIARGLGELGLASAPTAARGVAPNYRASLTANAGTTP</sequence>
<dbReference type="Proteomes" id="UP000824988">
    <property type="component" value="Chromosome"/>
</dbReference>
<proteinExistence type="predicted"/>
<name>A0A8D4VQ75_9GAMM</name>
<protein>
    <recommendedName>
        <fullName evidence="3">Lipoprotein</fullName>
    </recommendedName>
</protein>
<dbReference type="AlphaFoldDB" id="A0A8D4VQ75"/>
<dbReference type="PROSITE" id="PS51257">
    <property type="entry name" value="PROKAR_LIPOPROTEIN"/>
    <property type="match status" value="1"/>
</dbReference>
<organism evidence="1 2">
    <name type="scientific">Methylogaea oryzae</name>
    <dbReference type="NCBI Taxonomy" id="1295382"/>
    <lineage>
        <taxon>Bacteria</taxon>
        <taxon>Pseudomonadati</taxon>
        <taxon>Pseudomonadota</taxon>
        <taxon>Gammaproteobacteria</taxon>
        <taxon>Methylococcales</taxon>
        <taxon>Methylococcaceae</taxon>
        <taxon>Methylogaea</taxon>
    </lineage>
</organism>
<reference evidence="1" key="1">
    <citation type="submission" date="2019-06" db="EMBL/GenBank/DDBJ databases">
        <title>Complete genome sequence of Methylogaea oryzae strain JCM16910.</title>
        <authorList>
            <person name="Asakawa S."/>
        </authorList>
    </citation>
    <scope>NUCLEOTIDE SEQUENCE</scope>
    <source>
        <strain evidence="1">E10</strain>
    </source>
</reference>
<dbReference type="RefSeq" id="WP_221046926.1">
    <property type="nucleotide sequence ID" value="NZ_AP019782.1"/>
</dbReference>
<evidence type="ECO:0000313" key="1">
    <source>
        <dbReference type="EMBL" id="BBL71334.1"/>
    </source>
</evidence>
<evidence type="ECO:0008006" key="3">
    <source>
        <dbReference type="Google" id="ProtNLM"/>
    </source>
</evidence>
<evidence type="ECO:0000313" key="2">
    <source>
        <dbReference type="Proteomes" id="UP000824988"/>
    </source>
</evidence>
<dbReference type="EMBL" id="AP019782">
    <property type="protein sequence ID" value="BBL71334.1"/>
    <property type="molecule type" value="Genomic_DNA"/>
</dbReference>
<accession>A0A8D4VQ75</accession>
<dbReference type="KEGG" id="moz:MoryE10_19400"/>
<gene>
    <name evidence="1" type="ORF">MoryE10_19400</name>
</gene>